<dbReference type="PROSITE" id="PS50179">
    <property type="entry name" value="VHS"/>
    <property type="match status" value="1"/>
</dbReference>
<evidence type="ECO:0000256" key="2">
    <source>
        <dbReference type="ARBA" id="ARBA00007708"/>
    </source>
</evidence>
<gene>
    <name evidence="9" type="ORF">Tci_017503</name>
</gene>
<dbReference type="AlphaFoldDB" id="A0A6L2KBU3"/>
<evidence type="ECO:0000256" key="1">
    <source>
        <dbReference type="ARBA" id="ARBA00004170"/>
    </source>
</evidence>
<dbReference type="InterPro" id="IPR008942">
    <property type="entry name" value="ENTH_VHS"/>
</dbReference>
<feature type="compositionally biased region" description="Low complexity" evidence="6">
    <location>
        <begin position="552"/>
        <end position="579"/>
    </location>
</feature>
<feature type="domain" description="GAT" evidence="8">
    <location>
        <begin position="293"/>
        <end position="382"/>
    </location>
</feature>
<dbReference type="CDD" id="cd14231">
    <property type="entry name" value="GAT_GGA-like_plant"/>
    <property type="match status" value="1"/>
</dbReference>
<dbReference type="Pfam" id="PF00790">
    <property type="entry name" value="VHS"/>
    <property type="match status" value="1"/>
</dbReference>
<name>A0A6L2KBU3_TANCI</name>
<feature type="region of interest" description="Disordered" evidence="6">
    <location>
        <begin position="387"/>
        <end position="475"/>
    </location>
</feature>
<evidence type="ECO:0000259" key="8">
    <source>
        <dbReference type="PROSITE" id="PS50909"/>
    </source>
</evidence>
<dbReference type="Gene3D" id="1.20.58.160">
    <property type="match status" value="1"/>
</dbReference>
<evidence type="ECO:0000256" key="4">
    <source>
        <dbReference type="ARBA" id="ARBA00022927"/>
    </source>
</evidence>
<evidence type="ECO:0000256" key="5">
    <source>
        <dbReference type="ARBA" id="ARBA00023136"/>
    </source>
</evidence>
<proteinExistence type="inferred from homology"/>
<keyword evidence="4" id="KW-0653">Protein transport</keyword>
<keyword evidence="5" id="KW-0472">Membrane</keyword>
<dbReference type="CDD" id="cd03561">
    <property type="entry name" value="VHS"/>
    <property type="match status" value="1"/>
</dbReference>
<reference evidence="9" key="1">
    <citation type="journal article" date="2019" name="Sci. Rep.">
        <title>Draft genome of Tanacetum cinerariifolium, the natural source of mosquito coil.</title>
        <authorList>
            <person name="Yamashiro T."/>
            <person name="Shiraishi A."/>
            <person name="Satake H."/>
            <person name="Nakayama K."/>
        </authorList>
    </citation>
    <scope>NUCLEOTIDE SEQUENCE</scope>
</reference>
<evidence type="ECO:0000313" key="9">
    <source>
        <dbReference type="EMBL" id="GEU45525.1"/>
    </source>
</evidence>
<dbReference type="Gene3D" id="1.25.40.90">
    <property type="match status" value="1"/>
</dbReference>
<dbReference type="GO" id="GO:0043130">
    <property type="term" value="F:ubiquitin binding"/>
    <property type="evidence" value="ECO:0007669"/>
    <property type="project" value="InterPro"/>
</dbReference>
<keyword evidence="3" id="KW-0813">Transport</keyword>
<dbReference type="GO" id="GO:0035091">
    <property type="term" value="F:phosphatidylinositol binding"/>
    <property type="evidence" value="ECO:0007669"/>
    <property type="project" value="InterPro"/>
</dbReference>
<comment type="similarity">
    <text evidence="2">Belongs to the TOM1 family.</text>
</comment>
<feature type="compositionally biased region" description="Polar residues" evidence="6">
    <location>
        <begin position="267"/>
        <end position="284"/>
    </location>
</feature>
<organism evidence="9">
    <name type="scientific">Tanacetum cinerariifolium</name>
    <name type="common">Dalmatian daisy</name>
    <name type="synonym">Chrysanthemum cinerariifolium</name>
    <dbReference type="NCBI Taxonomy" id="118510"/>
    <lineage>
        <taxon>Eukaryota</taxon>
        <taxon>Viridiplantae</taxon>
        <taxon>Streptophyta</taxon>
        <taxon>Embryophyta</taxon>
        <taxon>Tracheophyta</taxon>
        <taxon>Spermatophyta</taxon>
        <taxon>Magnoliopsida</taxon>
        <taxon>eudicotyledons</taxon>
        <taxon>Gunneridae</taxon>
        <taxon>Pentapetalae</taxon>
        <taxon>asterids</taxon>
        <taxon>campanulids</taxon>
        <taxon>Asterales</taxon>
        <taxon>Asteraceae</taxon>
        <taxon>Asteroideae</taxon>
        <taxon>Anthemideae</taxon>
        <taxon>Anthemidinae</taxon>
        <taxon>Tanacetum</taxon>
    </lineage>
</organism>
<evidence type="ECO:0000256" key="6">
    <source>
        <dbReference type="SAM" id="MobiDB-lite"/>
    </source>
</evidence>
<evidence type="ECO:0000259" key="7">
    <source>
        <dbReference type="PROSITE" id="PS50179"/>
    </source>
</evidence>
<dbReference type="GO" id="GO:0016020">
    <property type="term" value="C:membrane"/>
    <property type="evidence" value="ECO:0007669"/>
    <property type="project" value="UniProtKB-SubCell"/>
</dbReference>
<feature type="compositionally biased region" description="Polar residues" evidence="6">
    <location>
        <begin position="520"/>
        <end position="539"/>
    </location>
</feature>
<dbReference type="EMBL" id="BKCJ010001996">
    <property type="protein sequence ID" value="GEU45525.1"/>
    <property type="molecule type" value="Genomic_DNA"/>
</dbReference>
<accession>A0A6L2KBU3</accession>
<dbReference type="SUPFAM" id="SSF89009">
    <property type="entry name" value="GAT-like domain"/>
    <property type="match status" value="1"/>
</dbReference>
<dbReference type="SUPFAM" id="SSF48464">
    <property type="entry name" value="ENTH/VHS domain"/>
    <property type="match status" value="1"/>
</dbReference>
<comment type="subcellular location">
    <subcellularLocation>
        <location evidence="1">Membrane</location>
        <topology evidence="1">Peripheral membrane protein</topology>
    </subcellularLocation>
</comment>
<feature type="compositionally biased region" description="Polar residues" evidence="6">
    <location>
        <begin position="450"/>
        <end position="475"/>
    </location>
</feature>
<dbReference type="InterPro" id="IPR044836">
    <property type="entry name" value="TOL_plant"/>
</dbReference>
<feature type="region of interest" description="Disordered" evidence="6">
    <location>
        <begin position="672"/>
        <end position="694"/>
    </location>
</feature>
<feature type="compositionally biased region" description="Low complexity" evidence="6">
    <location>
        <begin position="682"/>
        <end position="694"/>
    </location>
</feature>
<dbReference type="PANTHER" id="PTHR45898">
    <property type="entry name" value="TOM1-LIKE PROTEIN"/>
    <property type="match status" value="1"/>
</dbReference>
<protein>
    <submittedName>
        <fullName evidence="9">TOM1-like protein 6</fullName>
    </submittedName>
</protein>
<feature type="domain" description="VHS" evidence="7">
    <location>
        <begin position="122"/>
        <end position="251"/>
    </location>
</feature>
<comment type="caution">
    <text evidence="9">The sequence shown here is derived from an EMBL/GenBank/DDBJ whole genome shotgun (WGS) entry which is preliminary data.</text>
</comment>
<feature type="region of interest" description="Disordered" evidence="6">
    <location>
        <begin position="551"/>
        <end position="579"/>
    </location>
</feature>
<feature type="region of interest" description="Disordered" evidence="6">
    <location>
        <begin position="504"/>
        <end position="539"/>
    </location>
</feature>
<feature type="region of interest" description="Disordered" evidence="6">
    <location>
        <begin position="265"/>
        <end position="284"/>
    </location>
</feature>
<feature type="compositionally biased region" description="Polar residues" evidence="6">
    <location>
        <begin position="672"/>
        <end position="681"/>
    </location>
</feature>
<dbReference type="InterPro" id="IPR002014">
    <property type="entry name" value="VHS_dom"/>
</dbReference>
<dbReference type="PROSITE" id="PS50909">
    <property type="entry name" value="GAT"/>
    <property type="match status" value="1"/>
</dbReference>
<dbReference type="Pfam" id="PF03127">
    <property type="entry name" value="GAT"/>
    <property type="match status" value="1"/>
</dbReference>
<sequence length="694" mass="75369">MIRVTLGGLIGIREIDSWVWGTGSHGVLGEVNGTVPEEGFVGKEGIGGEKDSIEDVVVVANDLCSLMIKTTLSVDFEEDINTKSHELMSFGKSIIIKVSQNEYGFSSSTASANSVVVRVDKATSEFLNGPDWTLNIDICDTLNANPWLAKDVVKALKKRLQHKNPNVQLLSLTLLETMVKNCGDNVHVQIAERNILPEMIKIVKKKMDMRVREKILVLLDSWQEAFGGRGGKYPQYYFAYDELRQYGIQFPERSPDAAPIFTPPVTNPSSRSPQANYGMPSNSSTRLDEAMASEIENLSESTIESMRNVSDLLSEMLQEIDPNDRAAVKDEVIVDVVDRCRSNQKKLMEMLASTIDEELLGQGIELNDNLQTVLAKHDAIASGSPIPLQITSSAAPPSDAHNSPIKPTEEQVENLKLSVSASPPVPPPSRNEPEEEEDDFALLARRHSKAQTVVSQNGSVVNESGLTQDPSMSMALTVTDPPPPVNTSRADDMIDFLSLALSSTNITSPPSNPPPVSSPQNVDQTPPVSATTENYPHQTQPQLNSYVAPWAQSEPQPQQVQSHSQMQPQPQYQQQNYSSGYIPPPWAATPGYYANNPYASAAASSSSTPYSSYTPPYNNAPSQQLNTHSNNMRVAGMSGDGRVGSNAGGAGQTAFIPSYRLFEDLNVLGNQKTSVTPSNFVGSSSGQSMMGGKK</sequence>
<dbReference type="GO" id="GO:0005737">
    <property type="term" value="C:cytoplasm"/>
    <property type="evidence" value="ECO:0007669"/>
    <property type="project" value="UniProtKB-ARBA"/>
</dbReference>
<dbReference type="PANTHER" id="PTHR45898:SF2">
    <property type="entry name" value="TOM1-LIKE PROTEIN 6"/>
    <property type="match status" value="1"/>
</dbReference>
<evidence type="ECO:0000256" key="3">
    <source>
        <dbReference type="ARBA" id="ARBA00022448"/>
    </source>
</evidence>
<dbReference type="InterPro" id="IPR004152">
    <property type="entry name" value="GAT_dom"/>
</dbReference>
<dbReference type="SMART" id="SM00288">
    <property type="entry name" value="VHS"/>
    <property type="match status" value="1"/>
</dbReference>
<dbReference type="InterPro" id="IPR038425">
    <property type="entry name" value="GAT_sf"/>
</dbReference>
<dbReference type="GO" id="GO:0043328">
    <property type="term" value="P:protein transport to vacuole involved in ubiquitin-dependent protein catabolic process via the multivesicular body sorting pathway"/>
    <property type="evidence" value="ECO:0007669"/>
    <property type="project" value="InterPro"/>
</dbReference>
<dbReference type="FunFam" id="1.25.40.90:FF:000028">
    <property type="entry name" value="TOM1-like protein 2"/>
    <property type="match status" value="1"/>
</dbReference>